<organism evidence="11 12">
    <name type="scientific">Elaeis guineensis var. tenera</name>
    <name type="common">Oil palm</name>
    <dbReference type="NCBI Taxonomy" id="51953"/>
    <lineage>
        <taxon>Eukaryota</taxon>
        <taxon>Viridiplantae</taxon>
        <taxon>Streptophyta</taxon>
        <taxon>Embryophyta</taxon>
        <taxon>Tracheophyta</taxon>
        <taxon>Spermatophyta</taxon>
        <taxon>Magnoliopsida</taxon>
        <taxon>Liliopsida</taxon>
        <taxon>Arecaceae</taxon>
        <taxon>Arecoideae</taxon>
        <taxon>Cocoseae</taxon>
        <taxon>Elaeidinae</taxon>
        <taxon>Elaeis</taxon>
    </lineage>
</organism>
<gene>
    <name evidence="12" type="primary">LOC105057961</name>
</gene>
<evidence type="ECO:0000313" key="12">
    <source>
        <dbReference type="RefSeq" id="XP_010939001.1"/>
    </source>
</evidence>
<keyword evidence="3 9" id="KW-0812">Transmembrane</keyword>
<dbReference type="InParanoid" id="A0A6I9S7N5"/>
<feature type="compositionally biased region" description="Polar residues" evidence="8">
    <location>
        <begin position="358"/>
        <end position="376"/>
    </location>
</feature>
<dbReference type="FunCoup" id="A0A6I9S7N5">
    <property type="interactions" value="265"/>
</dbReference>
<dbReference type="InterPro" id="IPR019358">
    <property type="entry name" value="NEMP_fam"/>
</dbReference>
<evidence type="ECO:0000256" key="8">
    <source>
        <dbReference type="SAM" id="MobiDB-lite"/>
    </source>
</evidence>
<feature type="transmembrane region" description="Helical" evidence="9">
    <location>
        <begin position="161"/>
        <end position="177"/>
    </location>
</feature>
<sequence>MPIPRRLRLAIPLLAFFFFSTSADELSVVSHPSKLKLPSGRPVEGSPGSRPGSVMTCNRVHIHGVSRLRHPSKYAHSLKVHLSVAQGDALFRIQTIELCFHRNASIGVGMCPPGEWQKLSKNSWVQSMSPYGYGILDLRMLPDPSRTIEISTEEEFLFHRLVFLILGMIMMMMARFVSESVVFYYGGAMTLGIMVVILMVLFQGMRLLPTGRRSSLAIFMYSSVVGLGAFLLRYVSGLLRTILVEIGISEDMHNPLGILLFVCLILAGAWFGYWGVRKFVLTEDGLVDSGVAYFVEWAIYILSAVMILQSSLDTLFAAEVLGFVIIVSAITRTHGKSRFLRRLFRRMIKSVHRTQVRTSPSYSSHAEYSRFQSPGSGSAKHRAGNLNLASCNSPVFSSPNRRPRMPFEENYYSTFHRTPERREFSKEEWDIITKEHTNKALKDLVSSRDFNQWALANVDRIVVTPPQDHRHERRRRIFGWL</sequence>
<feature type="signal peptide" evidence="10">
    <location>
        <begin position="1"/>
        <end position="23"/>
    </location>
</feature>
<feature type="transmembrane region" description="Helical" evidence="9">
    <location>
        <begin position="314"/>
        <end position="335"/>
    </location>
</feature>
<evidence type="ECO:0000256" key="6">
    <source>
        <dbReference type="ARBA" id="ARBA00023136"/>
    </source>
</evidence>
<dbReference type="Pfam" id="PF10225">
    <property type="entry name" value="NEMP"/>
    <property type="match status" value="1"/>
</dbReference>
<evidence type="ECO:0000256" key="3">
    <source>
        <dbReference type="ARBA" id="ARBA00022692"/>
    </source>
</evidence>
<feature type="transmembrane region" description="Helical" evidence="9">
    <location>
        <begin position="286"/>
        <end position="308"/>
    </location>
</feature>
<evidence type="ECO:0000256" key="10">
    <source>
        <dbReference type="SAM" id="SignalP"/>
    </source>
</evidence>
<dbReference type="PANTHER" id="PTHR31587:SF4">
    <property type="entry name" value="TRANSMEMBRANE PROTEIN (DUF2215)"/>
    <property type="match status" value="1"/>
</dbReference>
<keyword evidence="5 9" id="KW-1133">Transmembrane helix</keyword>
<dbReference type="OrthoDB" id="1890267at2759"/>
<evidence type="ECO:0000256" key="5">
    <source>
        <dbReference type="ARBA" id="ARBA00022989"/>
    </source>
</evidence>
<reference evidence="12" key="1">
    <citation type="submission" date="2025-08" db="UniProtKB">
        <authorList>
            <consortium name="RefSeq"/>
        </authorList>
    </citation>
    <scope>IDENTIFICATION</scope>
</reference>
<evidence type="ECO:0000313" key="11">
    <source>
        <dbReference type="Proteomes" id="UP000504607"/>
    </source>
</evidence>
<feature type="transmembrane region" description="Helical" evidence="9">
    <location>
        <begin position="214"/>
        <end position="235"/>
    </location>
</feature>
<dbReference type="RefSeq" id="XP_010939001.1">
    <property type="nucleotide sequence ID" value="XM_010940699.3"/>
</dbReference>
<accession>A0A6I9S7N5</accession>
<dbReference type="GeneID" id="105057961"/>
<feature type="transmembrane region" description="Helical" evidence="9">
    <location>
        <begin position="183"/>
        <end position="202"/>
    </location>
</feature>
<evidence type="ECO:0000256" key="4">
    <source>
        <dbReference type="ARBA" id="ARBA00022729"/>
    </source>
</evidence>
<keyword evidence="4 10" id="KW-0732">Signal</keyword>
<feature type="region of interest" description="Disordered" evidence="8">
    <location>
        <begin position="358"/>
        <end position="384"/>
    </location>
</feature>
<keyword evidence="7" id="KW-0539">Nucleus</keyword>
<evidence type="ECO:0000256" key="2">
    <source>
        <dbReference type="ARBA" id="ARBA00005748"/>
    </source>
</evidence>
<dbReference type="KEGG" id="egu:105057961"/>
<evidence type="ECO:0000256" key="1">
    <source>
        <dbReference type="ARBA" id="ARBA00004575"/>
    </source>
</evidence>
<keyword evidence="6 9" id="KW-0472">Membrane</keyword>
<dbReference type="GO" id="GO:0005637">
    <property type="term" value="C:nuclear inner membrane"/>
    <property type="evidence" value="ECO:0007669"/>
    <property type="project" value="UniProtKB-SubCell"/>
</dbReference>
<dbReference type="PANTHER" id="PTHR31587">
    <property type="entry name" value="TRANSMEMBRANE PROTEIN (DUF2215)"/>
    <property type="match status" value="1"/>
</dbReference>
<name>A0A6I9S7N5_ELAGV</name>
<protein>
    <submittedName>
        <fullName evidence="12">Uncharacterized protein LOC105057961 isoform X1</fullName>
    </submittedName>
</protein>
<keyword evidence="11" id="KW-1185">Reference proteome</keyword>
<feature type="transmembrane region" description="Helical" evidence="9">
    <location>
        <begin position="255"/>
        <end position="274"/>
    </location>
</feature>
<evidence type="ECO:0000256" key="7">
    <source>
        <dbReference type="ARBA" id="ARBA00023242"/>
    </source>
</evidence>
<comment type="similarity">
    <text evidence="2">Belongs to the NEMP family.</text>
</comment>
<dbReference type="Proteomes" id="UP000504607">
    <property type="component" value="Chromosome 15"/>
</dbReference>
<feature type="region of interest" description="Disordered" evidence="8">
    <location>
        <begin position="34"/>
        <end position="53"/>
    </location>
</feature>
<feature type="chain" id="PRO_5026909702" evidence="10">
    <location>
        <begin position="24"/>
        <end position="481"/>
    </location>
</feature>
<dbReference type="AlphaFoldDB" id="A0A6I9S7N5"/>
<proteinExistence type="inferred from homology"/>
<evidence type="ECO:0000256" key="9">
    <source>
        <dbReference type="SAM" id="Phobius"/>
    </source>
</evidence>
<comment type="subcellular location">
    <subcellularLocation>
        <location evidence="1">Nucleus inner membrane</location>
        <topology evidence="1">Multi-pass membrane protein</topology>
        <orientation evidence="1">Nucleoplasmic side</orientation>
    </subcellularLocation>
</comment>